<proteinExistence type="predicted"/>
<name>A0ABU6KGY9_9BACI</name>
<gene>
    <name evidence="1" type="ORF">QGM71_12850</name>
</gene>
<organism evidence="1 2">
    <name type="scientific">Virgibacillus tibetensis</name>
    <dbReference type="NCBI Taxonomy" id="3042313"/>
    <lineage>
        <taxon>Bacteria</taxon>
        <taxon>Bacillati</taxon>
        <taxon>Bacillota</taxon>
        <taxon>Bacilli</taxon>
        <taxon>Bacillales</taxon>
        <taxon>Bacillaceae</taxon>
        <taxon>Virgibacillus</taxon>
    </lineage>
</organism>
<reference evidence="1 2" key="1">
    <citation type="journal article" date="2024" name="Int. J. Syst. Evol. Microbiol.">
        <title>Virgibacillus tibetensis sp. nov., isolated from salt lake on the Tibetan Plateau of China.</title>
        <authorList>
            <person name="Phurbu D."/>
            <person name="Liu Z.-X."/>
            <person name="Wang R."/>
            <person name="Zheng Y.-Y."/>
            <person name="Liu H.-C."/>
            <person name="Zhou Y.-G."/>
            <person name="Yu Y.-J."/>
            <person name="Li A.-H."/>
        </authorList>
    </citation>
    <scope>NUCLEOTIDE SEQUENCE [LARGE SCALE GENOMIC DNA]</scope>
    <source>
        <strain evidence="1 2">C22-A2</strain>
    </source>
</reference>
<keyword evidence="2" id="KW-1185">Reference proteome</keyword>
<dbReference type="Proteomes" id="UP001335737">
    <property type="component" value="Unassembled WGS sequence"/>
</dbReference>
<evidence type="ECO:0000313" key="2">
    <source>
        <dbReference type="Proteomes" id="UP001335737"/>
    </source>
</evidence>
<dbReference type="InterPro" id="IPR038765">
    <property type="entry name" value="Papain-like_cys_pep_sf"/>
</dbReference>
<evidence type="ECO:0000313" key="1">
    <source>
        <dbReference type="EMBL" id="MEC5424381.1"/>
    </source>
</evidence>
<protein>
    <submittedName>
        <fullName evidence="1">Uncharacterized protein</fullName>
    </submittedName>
</protein>
<comment type="caution">
    <text evidence="1">The sequence shown here is derived from an EMBL/GenBank/DDBJ whole genome shotgun (WGS) entry which is preliminary data.</text>
</comment>
<dbReference type="SUPFAM" id="SSF54001">
    <property type="entry name" value="Cysteine proteinases"/>
    <property type="match status" value="1"/>
</dbReference>
<dbReference type="EMBL" id="JARZFX010000006">
    <property type="protein sequence ID" value="MEC5424381.1"/>
    <property type="molecule type" value="Genomic_DNA"/>
</dbReference>
<sequence length="209" mass="23884">MGEKTIYFLFTDTGTYLAKAINYCTKKSLNHVSIGFDNELRKVYSFGRKRSRNPFIGGFVEEDVNSDFLKSAKCAIYSYSTSEAEYESIVRNIKTIEAQKSNYKYNFIGLFGVLLGVEIKRKDAMFCSQFVATVLKDAETIRLTKKACFITPSDIRSHEGMNLLFEGKLEDYCLHIVNSGRKLVKGEQILPKQSFIILLSSKVKRFVIR</sequence>
<dbReference type="Gene3D" id="3.90.1720.10">
    <property type="entry name" value="endopeptidase domain like (from Nostoc punctiforme)"/>
    <property type="match status" value="1"/>
</dbReference>
<accession>A0ABU6KGY9</accession>
<dbReference type="RefSeq" id="WP_327607949.1">
    <property type="nucleotide sequence ID" value="NZ_JARZFX010000006.1"/>
</dbReference>